<dbReference type="Proteomes" id="UP000222106">
    <property type="component" value="Unassembled WGS sequence"/>
</dbReference>
<protein>
    <recommendedName>
        <fullName evidence="1">KANL3/Tex30 alpha/beta hydrolase-like domain-containing protein</fullName>
    </recommendedName>
</protein>
<dbReference type="InterPro" id="IPR029058">
    <property type="entry name" value="AB_hydrolase_fold"/>
</dbReference>
<reference evidence="2 3" key="1">
    <citation type="submission" date="2017-10" db="EMBL/GenBank/DDBJ databases">
        <title>Sequencing the genomes of 1000 actinobacteria strains.</title>
        <authorList>
            <person name="Klenk H.-P."/>
        </authorList>
    </citation>
    <scope>NUCLEOTIDE SEQUENCE [LARGE SCALE GENOMIC DNA]</scope>
    <source>
        <strain evidence="2 3">DSM 21838</strain>
    </source>
</reference>
<organism evidence="2 3">
    <name type="scientific">Georgenia soli</name>
    <dbReference type="NCBI Taxonomy" id="638953"/>
    <lineage>
        <taxon>Bacteria</taxon>
        <taxon>Bacillati</taxon>
        <taxon>Actinomycetota</taxon>
        <taxon>Actinomycetes</taxon>
        <taxon>Micrococcales</taxon>
        <taxon>Bogoriellaceae</taxon>
        <taxon>Georgenia</taxon>
    </lineage>
</organism>
<dbReference type="PANTHER" id="PTHR13136">
    <property type="entry name" value="TESTIS DEVELOPMENT PROTEIN PRTD"/>
    <property type="match status" value="1"/>
</dbReference>
<dbReference type="Pfam" id="PF20408">
    <property type="entry name" value="Abhydrolase_11"/>
    <property type="match status" value="1"/>
</dbReference>
<evidence type="ECO:0000313" key="2">
    <source>
        <dbReference type="EMBL" id="PFG38463.1"/>
    </source>
</evidence>
<proteinExistence type="predicted"/>
<evidence type="ECO:0000313" key="3">
    <source>
        <dbReference type="Proteomes" id="UP000222106"/>
    </source>
</evidence>
<gene>
    <name evidence="2" type="ORF">ATJ97_0940</name>
</gene>
<dbReference type="AlphaFoldDB" id="A0A2A9EI12"/>
<keyword evidence="3" id="KW-1185">Reference proteome</keyword>
<comment type="caution">
    <text evidence="2">The sequence shown here is derived from an EMBL/GenBank/DDBJ whole genome shotgun (WGS) entry which is preliminary data.</text>
</comment>
<dbReference type="RefSeq" id="WP_098482728.1">
    <property type="nucleotide sequence ID" value="NZ_PDJI01000004.1"/>
</dbReference>
<dbReference type="EMBL" id="PDJI01000004">
    <property type="protein sequence ID" value="PFG38463.1"/>
    <property type="molecule type" value="Genomic_DNA"/>
</dbReference>
<feature type="domain" description="KANL3/Tex30 alpha/beta hydrolase-like" evidence="1">
    <location>
        <begin position="31"/>
        <end position="168"/>
    </location>
</feature>
<dbReference type="OrthoDB" id="652634at2"/>
<dbReference type="PANTHER" id="PTHR13136:SF11">
    <property type="entry name" value="TESTIS-EXPRESSED PROTEIN 30"/>
    <property type="match status" value="1"/>
</dbReference>
<accession>A0A2A9EI12</accession>
<dbReference type="InterPro" id="IPR046879">
    <property type="entry name" value="KANL3/Tex30_Abhydrolase"/>
</dbReference>
<sequence>MTSEKDDVLDVTTPHGPARVHVTVPDSPRGALALGHGAGGGVGAKDLVATAEVAAGLSLAVALVEQPYRVAGRRAPAPARQLDAAWTAVMAELRAGALAGVPLVVGGRSSGARVACRTAAEIGAAAVLCLAFPLQTPGRPDRPSRLPELEQVTVPVLVVQGERDPFGMPPPAPGREVVVVAGDHNLARDVPAVRAAVRGWLPAVLPTTAGERPAPR</sequence>
<dbReference type="SUPFAM" id="SSF53474">
    <property type="entry name" value="alpha/beta-Hydrolases"/>
    <property type="match status" value="1"/>
</dbReference>
<name>A0A2A9EI12_9MICO</name>
<dbReference type="Gene3D" id="3.40.50.1820">
    <property type="entry name" value="alpha/beta hydrolase"/>
    <property type="match status" value="1"/>
</dbReference>
<dbReference type="InterPro" id="IPR026555">
    <property type="entry name" value="NSL3/Tex30"/>
</dbReference>
<evidence type="ECO:0000259" key="1">
    <source>
        <dbReference type="Pfam" id="PF20408"/>
    </source>
</evidence>